<name>A0AAU9NTS5_9ASTR</name>
<reference evidence="1 2" key="1">
    <citation type="submission" date="2022-01" db="EMBL/GenBank/DDBJ databases">
        <authorList>
            <person name="Xiong W."/>
            <person name="Schranz E."/>
        </authorList>
    </citation>
    <scope>NUCLEOTIDE SEQUENCE [LARGE SCALE GENOMIC DNA]</scope>
</reference>
<organism evidence="1 2">
    <name type="scientific">Lactuca virosa</name>
    <dbReference type="NCBI Taxonomy" id="75947"/>
    <lineage>
        <taxon>Eukaryota</taxon>
        <taxon>Viridiplantae</taxon>
        <taxon>Streptophyta</taxon>
        <taxon>Embryophyta</taxon>
        <taxon>Tracheophyta</taxon>
        <taxon>Spermatophyta</taxon>
        <taxon>Magnoliopsida</taxon>
        <taxon>eudicotyledons</taxon>
        <taxon>Gunneridae</taxon>
        <taxon>Pentapetalae</taxon>
        <taxon>asterids</taxon>
        <taxon>campanulids</taxon>
        <taxon>Asterales</taxon>
        <taxon>Asteraceae</taxon>
        <taxon>Cichorioideae</taxon>
        <taxon>Cichorieae</taxon>
        <taxon>Lactucinae</taxon>
        <taxon>Lactuca</taxon>
    </lineage>
</organism>
<gene>
    <name evidence="1" type="ORF">LVIROSA_LOCUS27392</name>
</gene>
<evidence type="ECO:0000313" key="2">
    <source>
        <dbReference type="Proteomes" id="UP001157418"/>
    </source>
</evidence>
<keyword evidence="2" id="KW-1185">Reference proteome</keyword>
<proteinExistence type="predicted"/>
<evidence type="ECO:0000313" key="1">
    <source>
        <dbReference type="EMBL" id="CAH1441322.1"/>
    </source>
</evidence>
<dbReference type="AlphaFoldDB" id="A0AAU9NTS5"/>
<comment type="caution">
    <text evidence="1">The sequence shown here is derived from an EMBL/GenBank/DDBJ whole genome shotgun (WGS) entry which is preliminary data.</text>
</comment>
<protein>
    <submittedName>
        <fullName evidence="1">Uncharacterized protein</fullName>
    </submittedName>
</protein>
<accession>A0AAU9NTS5</accession>
<dbReference type="EMBL" id="CAKMRJ010005412">
    <property type="protein sequence ID" value="CAH1441322.1"/>
    <property type="molecule type" value="Genomic_DNA"/>
</dbReference>
<dbReference type="Proteomes" id="UP001157418">
    <property type="component" value="Unassembled WGS sequence"/>
</dbReference>
<sequence length="91" mass="10628">MVLQAPDLLKIVPVMVIWESHHHLHLNLHVIDPLWSWPLPPPYSMLKLTNVPSFTNGGHYHRLPELSVTQMSSSKLQMMNQERRKMTTFFA</sequence>